<gene>
    <name evidence="2" type="ORF">pEaSNUABM5_00205</name>
</gene>
<evidence type="ECO:0000313" key="2">
    <source>
        <dbReference type="EMBL" id="QQO90347.1"/>
    </source>
</evidence>
<dbReference type="Proteomes" id="UP000596123">
    <property type="component" value="Segment"/>
</dbReference>
<protein>
    <submittedName>
        <fullName evidence="2">Putative exonuclease</fullName>
    </submittedName>
</protein>
<feature type="coiled-coil region" evidence="1">
    <location>
        <begin position="556"/>
        <end position="634"/>
    </location>
</feature>
<feature type="coiled-coil region" evidence="1">
    <location>
        <begin position="173"/>
        <end position="268"/>
    </location>
</feature>
<keyword evidence="2" id="KW-0540">Nuclease</keyword>
<keyword evidence="2" id="KW-0269">Exonuclease</keyword>
<dbReference type="GO" id="GO:0004527">
    <property type="term" value="F:exonuclease activity"/>
    <property type="evidence" value="ECO:0007669"/>
    <property type="project" value="UniProtKB-KW"/>
</dbReference>
<dbReference type="PANTHER" id="PTHR32114:SF2">
    <property type="entry name" value="ABC TRANSPORTER ABCH.3"/>
    <property type="match status" value="1"/>
</dbReference>
<dbReference type="PANTHER" id="PTHR32114">
    <property type="entry name" value="ABC TRANSPORTER ABCH.3"/>
    <property type="match status" value="1"/>
</dbReference>
<keyword evidence="2" id="KW-0378">Hydrolase</keyword>
<proteinExistence type="predicted"/>
<feature type="coiled-coil region" evidence="1">
    <location>
        <begin position="462"/>
        <end position="489"/>
    </location>
</feature>
<accession>A0A7T8IW30</accession>
<keyword evidence="1" id="KW-0175">Coiled coil</keyword>
<organism evidence="2 3">
    <name type="scientific">Erwinia phage pEa_SNUABM_5</name>
    <dbReference type="NCBI Taxonomy" id="2797313"/>
    <lineage>
        <taxon>Viruses</taxon>
        <taxon>Duplodnaviria</taxon>
        <taxon>Heunggongvirae</taxon>
        <taxon>Uroviricota</taxon>
        <taxon>Caudoviricetes</taxon>
        <taxon>Rivsvirus</taxon>
        <taxon>Rivsvirus SNUABM5</taxon>
    </lineage>
</organism>
<dbReference type="SUPFAM" id="SSF52540">
    <property type="entry name" value="P-loop containing nucleoside triphosphate hydrolases"/>
    <property type="match status" value="1"/>
</dbReference>
<feature type="coiled-coil region" evidence="1">
    <location>
        <begin position="292"/>
        <end position="368"/>
    </location>
</feature>
<dbReference type="Gene3D" id="3.40.50.300">
    <property type="entry name" value="P-loop containing nucleotide triphosphate hydrolases"/>
    <property type="match status" value="2"/>
</dbReference>
<sequence length="768" mass="88688">MQHGIRLKSIRLKKVGVYEELDLKDLDNEGFVTISGLNKDSLNLKDNRNGVGKSLMFGSIPNLLYEADPLAMSKKSKTNMLGNKESEIELTWGAPDGKDITVVQTAKKYQVTHDGEDQKVDRQDVARGWISKHFPLNREEFYSYAYITTQIPHPFQRATPSERLQYLTNIFNLDVYDRIRAKLKEKLEAARDAETESKGLADMLDITQRKQNAIKIRDKDRKRLKKMIAMCDQLKEQRNELYESFVELSTVRNNAKQYEATLAKIEQLGVTSTDAKAELKLLRAELQLFANYKEYLEELDEYDETRKELESRIEKLGLSESVDTKKLAKRHSALVKEEEQIEQDLEDLDEQGEAYDAYRGRIHELEDTLSDLKSPKRTPEEAQEERAEARAVRKAYDRLHQHINGTTCPTCSQDVDIKSMKRAADRAEKTEQDCDDAIYFYMLRDELDALKKKPVKKPKHSKKQLKKKLTAVQAKIEQLEQDFEQAKLYDKLTTKLESLRRPKKVKKPKGKRNEVKQRIKDLETLMALEQTLKAFKRPETSFKSIDKQYAAADTAIKELTTDIAERETKVQALKSKLQEFDHHQETLDSLNDKLEKLLPLIEKRKLFEILYKGYSNTSLKLKAVEGRLKQIENKLNEYSPLVFPEPMRFTLTTSKQGVSALVTRATANQTTDISIMSGAESNCFRLLYAIAIMPFIPQSRRTNFIVLDEPESHCSESVIDHMRENFLPILKQIVPNIFWITPLDDGFSENRWTVTKEKGISTLDKVSV</sequence>
<keyword evidence="3" id="KW-1185">Reference proteome</keyword>
<evidence type="ECO:0000313" key="3">
    <source>
        <dbReference type="Proteomes" id="UP000596123"/>
    </source>
</evidence>
<dbReference type="InterPro" id="IPR027417">
    <property type="entry name" value="P-loop_NTPase"/>
</dbReference>
<dbReference type="EMBL" id="MW366843">
    <property type="protein sequence ID" value="QQO90347.1"/>
    <property type="molecule type" value="Genomic_DNA"/>
</dbReference>
<name>A0A7T8IW30_9CAUD</name>
<reference evidence="2 3" key="1">
    <citation type="submission" date="2020-12" db="EMBL/GenBank/DDBJ databases">
        <title>Complete genome sequence of Erwinia phage pEa_SNUABM_5.</title>
        <authorList>
            <person name="Kim S.G."/>
            <person name="Lee S.B."/>
            <person name="Kwon J."/>
            <person name="Park S.C."/>
        </authorList>
    </citation>
    <scope>NUCLEOTIDE SEQUENCE [LARGE SCALE GENOMIC DNA]</scope>
</reference>
<evidence type="ECO:0000256" key="1">
    <source>
        <dbReference type="SAM" id="Coils"/>
    </source>
</evidence>